<proteinExistence type="predicted"/>
<dbReference type="EMBL" id="AP028056">
    <property type="protein sequence ID" value="BEH02393.1"/>
    <property type="molecule type" value="Genomic_DNA"/>
</dbReference>
<protein>
    <recommendedName>
        <fullName evidence="4">DUF4157 domain-containing protein</fullName>
    </recommendedName>
</protein>
<sequence length="147" mass="15815">MATSRNHQLRAIANWVNLSTPLGFAVALAGRARPRRGPAGLWIAEGYRLGFPVAGAFTIGCVVIVPGGTIDRLLARHPRIVEHEAAHATQWAVFLGLPFLPCYLAAAAWSKWRTGTGYASNVFEVRADLASGGYPVAGERPRPDRKA</sequence>
<accession>A0AAN0KG71</accession>
<organism evidence="2 3">
    <name type="scientific">Brooklawnia propionicigenes</name>
    <dbReference type="NCBI Taxonomy" id="3041175"/>
    <lineage>
        <taxon>Bacteria</taxon>
        <taxon>Bacillati</taxon>
        <taxon>Actinomycetota</taxon>
        <taxon>Actinomycetes</taxon>
        <taxon>Propionibacteriales</taxon>
        <taxon>Propionibacteriaceae</taxon>
        <taxon>Brooklawnia</taxon>
    </lineage>
</organism>
<evidence type="ECO:0000256" key="1">
    <source>
        <dbReference type="SAM" id="Phobius"/>
    </source>
</evidence>
<evidence type="ECO:0008006" key="4">
    <source>
        <dbReference type="Google" id="ProtNLM"/>
    </source>
</evidence>
<keyword evidence="1" id="KW-0812">Transmembrane</keyword>
<feature type="transmembrane region" description="Helical" evidence="1">
    <location>
        <begin position="49"/>
        <end position="70"/>
    </location>
</feature>
<evidence type="ECO:0000313" key="2">
    <source>
        <dbReference type="EMBL" id="BEH02393.1"/>
    </source>
</evidence>
<dbReference type="KEGG" id="broo:brsh051_16740"/>
<gene>
    <name evidence="2" type="ORF">brsh051_16740</name>
</gene>
<keyword evidence="1" id="KW-1133">Transmembrane helix</keyword>
<feature type="transmembrane region" description="Helical" evidence="1">
    <location>
        <begin position="91"/>
        <end position="109"/>
    </location>
</feature>
<dbReference type="AlphaFoldDB" id="A0AAN0KG71"/>
<reference evidence="2" key="1">
    <citation type="journal article" date="2024" name="Int. J. Syst. Evol. Microbiol.">
        <title>Brooklawnia propionicigenes sp. nov., a facultatively anaerobic, propionate-producing bacterium isolated from a methanogenic reactor treating waste from cattle farms.</title>
        <authorList>
            <person name="Akita Y."/>
            <person name="Ueki A."/>
            <person name="Tonouchi A."/>
            <person name="Sugawara Y."/>
            <person name="Honma S."/>
            <person name="Kaku N."/>
            <person name="Ueki K."/>
        </authorList>
    </citation>
    <scope>NUCLEOTIDE SEQUENCE</scope>
    <source>
        <strain evidence="2">SH051</strain>
    </source>
</reference>
<keyword evidence="1" id="KW-0472">Membrane</keyword>
<dbReference type="RefSeq" id="WP_286263984.1">
    <property type="nucleotide sequence ID" value="NZ_AP028056.1"/>
</dbReference>
<name>A0AAN0KG71_9ACTN</name>
<evidence type="ECO:0000313" key="3">
    <source>
        <dbReference type="Proteomes" id="UP001431656"/>
    </source>
</evidence>
<keyword evidence="3" id="KW-1185">Reference proteome</keyword>
<dbReference type="Proteomes" id="UP001431656">
    <property type="component" value="Chromosome"/>
</dbReference>